<dbReference type="InterPro" id="IPR003679">
    <property type="entry name" value="Amioglycoside_AcTrfase"/>
</dbReference>
<dbReference type="PANTHER" id="PTHR11104:SF0">
    <property type="entry name" value="SPBETA PROPHAGE-DERIVED AMINOGLYCOSIDE N(3')-ACETYLTRANSFERASE-LIKE PROTEIN YOKD"/>
    <property type="match status" value="1"/>
</dbReference>
<dbReference type="GO" id="GO:0008080">
    <property type="term" value="F:N-acetyltransferase activity"/>
    <property type="evidence" value="ECO:0007669"/>
    <property type="project" value="InterPro"/>
</dbReference>
<comment type="caution">
    <text evidence="4">The sequence shown here is derived from an EMBL/GenBank/DDBJ whole genome shotgun (WGS) entry which is preliminary data.</text>
</comment>
<comment type="similarity">
    <text evidence="1">Belongs to the antibiotic N-acetyltransferase family.</text>
</comment>
<dbReference type="PANTHER" id="PTHR11104">
    <property type="entry name" value="AMINOGLYCOSIDE N3-ACETYLTRANSFERASE"/>
    <property type="match status" value="1"/>
</dbReference>
<organism evidence="4">
    <name type="scientific">marine sediment metagenome</name>
    <dbReference type="NCBI Taxonomy" id="412755"/>
    <lineage>
        <taxon>unclassified sequences</taxon>
        <taxon>metagenomes</taxon>
        <taxon>ecological metagenomes</taxon>
    </lineage>
</organism>
<keyword evidence="3" id="KW-0012">Acyltransferase</keyword>
<dbReference type="SUPFAM" id="SSF110710">
    <property type="entry name" value="TTHA0583/YokD-like"/>
    <property type="match status" value="1"/>
</dbReference>
<accession>X1KAT0</accession>
<evidence type="ECO:0000256" key="2">
    <source>
        <dbReference type="ARBA" id="ARBA00022679"/>
    </source>
</evidence>
<feature type="non-terminal residue" evidence="4">
    <location>
        <position position="131"/>
    </location>
</feature>
<dbReference type="GO" id="GO:0046677">
    <property type="term" value="P:response to antibiotic"/>
    <property type="evidence" value="ECO:0007669"/>
    <property type="project" value="InterPro"/>
</dbReference>
<reference evidence="4" key="1">
    <citation type="journal article" date="2014" name="Front. Microbiol.">
        <title>High frequency of phylogenetically diverse reductive dehalogenase-homologous genes in deep subseafloor sedimentary metagenomes.</title>
        <authorList>
            <person name="Kawai M."/>
            <person name="Futagami T."/>
            <person name="Toyoda A."/>
            <person name="Takaki Y."/>
            <person name="Nishi S."/>
            <person name="Hori S."/>
            <person name="Arai W."/>
            <person name="Tsubouchi T."/>
            <person name="Morono Y."/>
            <person name="Uchiyama I."/>
            <person name="Ito T."/>
            <person name="Fujiyama A."/>
            <person name="Inagaki F."/>
            <person name="Takami H."/>
        </authorList>
    </citation>
    <scope>NUCLEOTIDE SEQUENCE</scope>
    <source>
        <strain evidence="4">Expedition CK06-06</strain>
    </source>
</reference>
<keyword evidence="2" id="KW-0808">Transferase</keyword>
<dbReference type="Pfam" id="PF02522">
    <property type="entry name" value="Antibiotic_NAT"/>
    <property type="match status" value="1"/>
</dbReference>
<evidence type="ECO:0008006" key="5">
    <source>
        <dbReference type="Google" id="ProtNLM"/>
    </source>
</evidence>
<protein>
    <recommendedName>
        <fullName evidence="5">Aminoglycoside N(3)-acetyltransferase</fullName>
    </recommendedName>
</protein>
<evidence type="ECO:0000256" key="1">
    <source>
        <dbReference type="ARBA" id="ARBA00006383"/>
    </source>
</evidence>
<evidence type="ECO:0000256" key="3">
    <source>
        <dbReference type="ARBA" id="ARBA00023315"/>
    </source>
</evidence>
<name>X1KAT0_9ZZZZ</name>
<dbReference type="InterPro" id="IPR028345">
    <property type="entry name" value="Antibiotic_NAT-like"/>
</dbReference>
<dbReference type="AlphaFoldDB" id="X1KAT0"/>
<gene>
    <name evidence="4" type="ORF">S03H2_61931</name>
</gene>
<evidence type="ECO:0000313" key="4">
    <source>
        <dbReference type="EMBL" id="GAH87329.1"/>
    </source>
</evidence>
<proteinExistence type="inferred from homology"/>
<sequence>MFAKKEDEVVKKTKTPITQNSLIEDFKKLGLKAGDVVIVHASMSKIGWIAGTSVAVVNALMEVLTPEGTLVMPTMTSDNTDPENWKNPPVPDEWKQIIRDNMPAYHPDYSTSRGMGRISETFRNYPDVLRS</sequence>
<dbReference type="EMBL" id="BARU01040017">
    <property type="protein sequence ID" value="GAH87329.1"/>
    <property type="molecule type" value="Genomic_DNA"/>
</dbReference>